<protein>
    <submittedName>
        <fullName evidence="1">GIY-YIG nuclease family protein</fullName>
    </submittedName>
</protein>
<dbReference type="CDD" id="cd10451">
    <property type="entry name" value="GIY-YIG_LuxR_like"/>
    <property type="match status" value="1"/>
</dbReference>
<dbReference type="SUPFAM" id="SSF82771">
    <property type="entry name" value="GIY-YIG endonuclease"/>
    <property type="match status" value="1"/>
</dbReference>
<accession>A0ABV6J5C8</accession>
<gene>
    <name evidence="1" type="ORF">ACFFJ8_06820</name>
</gene>
<comment type="caution">
    <text evidence="1">The sequence shown here is derived from an EMBL/GenBank/DDBJ whole genome shotgun (WGS) entry which is preliminary data.</text>
</comment>
<name>A0ABV6J5C8_9BACL</name>
<dbReference type="InterPro" id="IPR035901">
    <property type="entry name" value="GIY-YIG_endonuc_sf"/>
</dbReference>
<proteinExistence type="predicted"/>
<keyword evidence="2" id="KW-1185">Reference proteome</keyword>
<evidence type="ECO:0000313" key="2">
    <source>
        <dbReference type="Proteomes" id="UP001589818"/>
    </source>
</evidence>
<reference evidence="1 2" key="1">
    <citation type="submission" date="2024-09" db="EMBL/GenBank/DDBJ databases">
        <authorList>
            <person name="Sun Q."/>
            <person name="Mori K."/>
        </authorList>
    </citation>
    <scope>NUCLEOTIDE SEQUENCE [LARGE SCALE GENOMIC DNA]</scope>
    <source>
        <strain evidence="1 2">CCM 4839</strain>
    </source>
</reference>
<dbReference type="EMBL" id="JBHLVF010000010">
    <property type="protein sequence ID" value="MFC0391085.1"/>
    <property type="molecule type" value="Genomic_DNA"/>
</dbReference>
<dbReference type="Proteomes" id="UP001589818">
    <property type="component" value="Unassembled WGS sequence"/>
</dbReference>
<dbReference type="RefSeq" id="WP_204818247.1">
    <property type="nucleotide sequence ID" value="NZ_JANHOF010000004.1"/>
</dbReference>
<sequence>MDKNKRKELQEEFKLIKTYMGVIKITNKTNGKIYMDSFPNLKNKWMTIQMQLDMGRFANSQLQQDWKEMGSSAFAFEVLEEKEADDVTDIKWELKQMEKLWLEDLQPYGDKGYNKPQMR</sequence>
<evidence type="ECO:0000313" key="1">
    <source>
        <dbReference type="EMBL" id="MFC0391085.1"/>
    </source>
</evidence>
<organism evidence="1 2">
    <name type="scientific">Paenibacillus mendelii</name>
    <dbReference type="NCBI Taxonomy" id="206163"/>
    <lineage>
        <taxon>Bacteria</taxon>
        <taxon>Bacillati</taxon>
        <taxon>Bacillota</taxon>
        <taxon>Bacilli</taxon>
        <taxon>Bacillales</taxon>
        <taxon>Paenibacillaceae</taxon>
        <taxon>Paenibacillus</taxon>
    </lineage>
</organism>
<dbReference type="Gene3D" id="3.40.1440.10">
    <property type="entry name" value="GIY-YIG endonuclease"/>
    <property type="match status" value="1"/>
</dbReference>